<keyword evidence="2" id="KW-1185">Reference proteome</keyword>
<evidence type="ECO:0000313" key="1">
    <source>
        <dbReference type="EMBL" id="GIN62509.1"/>
    </source>
</evidence>
<name>A0A920BU25_9BACI</name>
<sequence>MKNITERKENKATHEEVFHRVHLSFYTSGLAKELGATKTHILFAIASYMDEEGKCFPTHLQLSERTGISDKSIGKHVRELINFRINGKPILFAEKYPTKAGNFNYVYKILPLSQLSKFGEKGIVEKIDPPKTKSEEAEISELERALAKLG</sequence>
<comment type="caution">
    <text evidence="1">The sequence shown here is derived from an EMBL/GenBank/DDBJ whole genome shotgun (WGS) entry which is preliminary data.</text>
</comment>
<gene>
    <name evidence="1" type="ORF">J27TS8_25020</name>
</gene>
<proteinExistence type="predicted"/>
<dbReference type="AlphaFoldDB" id="A0A920BU25"/>
<dbReference type="Proteomes" id="UP000682111">
    <property type="component" value="Unassembled WGS sequence"/>
</dbReference>
<dbReference type="Gene3D" id="1.10.10.10">
    <property type="entry name" value="Winged helix-like DNA-binding domain superfamily/Winged helix DNA-binding domain"/>
    <property type="match status" value="1"/>
</dbReference>
<protein>
    <recommendedName>
        <fullName evidence="3">Helix-turn-helix domain-containing protein</fullName>
    </recommendedName>
</protein>
<dbReference type="RefSeq" id="WP_212933801.1">
    <property type="nucleotide sequence ID" value="NZ_BORC01000004.1"/>
</dbReference>
<evidence type="ECO:0000313" key="2">
    <source>
        <dbReference type="Proteomes" id="UP000682111"/>
    </source>
</evidence>
<dbReference type="Pfam" id="PF13730">
    <property type="entry name" value="HTH_36"/>
    <property type="match status" value="1"/>
</dbReference>
<dbReference type="InterPro" id="IPR036388">
    <property type="entry name" value="WH-like_DNA-bd_sf"/>
</dbReference>
<accession>A0A920BU25</accession>
<evidence type="ECO:0008006" key="3">
    <source>
        <dbReference type="Google" id="ProtNLM"/>
    </source>
</evidence>
<dbReference type="EMBL" id="BORC01000004">
    <property type="protein sequence ID" value="GIN62509.1"/>
    <property type="molecule type" value="Genomic_DNA"/>
</dbReference>
<reference evidence="1" key="1">
    <citation type="submission" date="2021-03" db="EMBL/GenBank/DDBJ databases">
        <title>Antimicrobial resistance genes in bacteria isolated from Japanese honey, and their potential for conferring macrolide and lincosamide resistance in the American foulbrood pathogen Paenibacillus larvae.</title>
        <authorList>
            <person name="Okamoto M."/>
            <person name="Kumagai M."/>
            <person name="Kanamori H."/>
            <person name="Takamatsu D."/>
        </authorList>
    </citation>
    <scope>NUCLEOTIDE SEQUENCE</scope>
    <source>
        <strain evidence="1">J27TS8</strain>
    </source>
</reference>
<organism evidence="1 2">
    <name type="scientific">Robertmurraya siralis</name>
    <dbReference type="NCBI Taxonomy" id="77777"/>
    <lineage>
        <taxon>Bacteria</taxon>
        <taxon>Bacillati</taxon>
        <taxon>Bacillota</taxon>
        <taxon>Bacilli</taxon>
        <taxon>Bacillales</taxon>
        <taxon>Bacillaceae</taxon>
        <taxon>Robertmurraya</taxon>
    </lineage>
</organism>